<gene>
    <name evidence="1" type="ORF">ODALV1_LOCUS16196</name>
</gene>
<keyword evidence="2" id="KW-1185">Reference proteome</keyword>
<name>A0ABP1R1V7_9HEXA</name>
<comment type="caution">
    <text evidence="1">The sequence shown here is derived from an EMBL/GenBank/DDBJ whole genome shotgun (WGS) entry which is preliminary data.</text>
</comment>
<evidence type="ECO:0000313" key="1">
    <source>
        <dbReference type="EMBL" id="CAL8113842.1"/>
    </source>
</evidence>
<protein>
    <recommendedName>
        <fullName evidence="3">F-box domain-containing protein</fullName>
    </recommendedName>
</protein>
<accession>A0ABP1R1V7</accession>
<dbReference type="Proteomes" id="UP001642540">
    <property type="component" value="Unassembled WGS sequence"/>
</dbReference>
<evidence type="ECO:0000313" key="2">
    <source>
        <dbReference type="Proteomes" id="UP001642540"/>
    </source>
</evidence>
<evidence type="ECO:0008006" key="3">
    <source>
        <dbReference type="Google" id="ProtNLM"/>
    </source>
</evidence>
<sequence length="623" mass="71268">MSVGSESEFDEAFDLVLSSIQYEEEPCAKRLKPYCEEDSSDDDFLFKAADELENSIRVTESDDDGFKTRIGRPHPLLLPEVLENVMKYVFDGKTLSNCRLVSTAWYDAATVHWPTYNEIKNVSHVIEKYPYGLSYSSVTKDFETEYRFPGIVNLKIADPCLVFTKPIVDCYFQTHGNVLKSFSFDANFGCMEHLKLVVHVVFKWCNNLEDLKLIDVCNRTVLTTDSMHPLTIGNKKIRLKNLTVNAIPYTILDHHHFSTCSKITPSYEFLVSQGLRNDGGLLGRIVRACETLESIDITSNWNSPTNLLDSGVVPNCRKITINGGVINRFDINRLKRVHLIELKIGPVRNEAIRFRNLLSHQSNNLETLELYGDGNPDVMDIRLPTMSVLNKLVIHDGLKIRIRSLGFMSRMVKLKVLEIHSEATDEASTVMLLNVLKRLEHYTLFTLNLMGRCCYANTNVSAWFPNLKSLTITVLGENKFILALNNITQLTRLTSLTIRFTACNVRLIAEHTLEFLPQIKTLKHVTLHFMGFNNLVPFTLQHFNSIVMDSSLRTLHLINYAIYEDEGESLLKNLSEHLLMTTFENCKIKPRRILKKNCSIVTLDYVRLCKFTLKSVIKSYFQP</sequence>
<organism evidence="1 2">
    <name type="scientific">Orchesella dallaii</name>
    <dbReference type="NCBI Taxonomy" id="48710"/>
    <lineage>
        <taxon>Eukaryota</taxon>
        <taxon>Metazoa</taxon>
        <taxon>Ecdysozoa</taxon>
        <taxon>Arthropoda</taxon>
        <taxon>Hexapoda</taxon>
        <taxon>Collembola</taxon>
        <taxon>Entomobryomorpha</taxon>
        <taxon>Entomobryoidea</taxon>
        <taxon>Orchesellidae</taxon>
        <taxon>Orchesellinae</taxon>
        <taxon>Orchesella</taxon>
    </lineage>
</organism>
<proteinExistence type="predicted"/>
<dbReference type="EMBL" id="CAXLJM020000049">
    <property type="protein sequence ID" value="CAL8113842.1"/>
    <property type="molecule type" value="Genomic_DNA"/>
</dbReference>
<reference evidence="1 2" key="1">
    <citation type="submission" date="2024-08" db="EMBL/GenBank/DDBJ databases">
        <authorList>
            <person name="Cucini C."/>
            <person name="Frati F."/>
        </authorList>
    </citation>
    <scope>NUCLEOTIDE SEQUENCE [LARGE SCALE GENOMIC DNA]</scope>
</reference>